<evidence type="ECO:0000313" key="3">
    <source>
        <dbReference type="EMBL" id="MCP9763271.1"/>
    </source>
</evidence>
<evidence type="ECO:0000313" key="4">
    <source>
        <dbReference type="Proteomes" id="UP001204144"/>
    </source>
</evidence>
<proteinExistence type="inferred from homology"/>
<accession>A0AAE3H397</accession>
<dbReference type="InterPro" id="IPR013538">
    <property type="entry name" value="ASHA1/2-like_C"/>
</dbReference>
<dbReference type="Gene3D" id="3.30.530.20">
    <property type="match status" value="1"/>
</dbReference>
<comment type="similarity">
    <text evidence="1">Belongs to the AHA1 family.</text>
</comment>
<organism evidence="3 4">
    <name type="scientific">Lacihabitans soyangensis</name>
    <dbReference type="NCBI Taxonomy" id="869394"/>
    <lineage>
        <taxon>Bacteria</taxon>
        <taxon>Pseudomonadati</taxon>
        <taxon>Bacteroidota</taxon>
        <taxon>Cytophagia</taxon>
        <taxon>Cytophagales</taxon>
        <taxon>Leadbetterellaceae</taxon>
        <taxon>Lacihabitans</taxon>
    </lineage>
</organism>
<protein>
    <submittedName>
        <fullName evidence="3">Activator of HSP90 ATPase</fullName>
    </submittedName>
</protein>
<dbReference type="Pfam" id="PF08327">
    <property type="entry name" value="AHSA1"/>
    <property type="match status" value="1"/>
</dbReference>
<dbReference type="RefSeq" id="WP_255037053.1">
    <property type="nucleotide sequence ID" value="NZ_RJUF01000023.1"/>
</dbReference>
<sequence>MKDNSVLKVEVVVAKPIDVVWKAWTTPTDVKLWNIPFPDWHCPKAEIDLRAEGFFSFRMEKIDGSEGFDHSGFYDKVIDNQLIEYTGLDKRKSIIEFIENQNTTTISEIFEPEEMTPIDLQSDFCQSVLKNFKKHVESKT</sequence>
<evidence type="ECO:0000259" key="2">
    <source>
        <dbReference type="Pfam" id="PF08327"/>
    </source>
</evidence>
<dbReference type="Proteomes" id="UP001204144">
    <property type="component" value="Unassembled WGS sequence"/>
</dbReference>
<dbReference type="EMBL" id="RJUF01000023">
    <property type="protein sequence ID" value="MCP9763271.1"/>
    <property type="molecule type" value="Genomic_DNA"/>
</dbReference>
<feature type="domain" description="Activator of Hsp90 ATPase homologue 1/2-like C-terminal" evidence="2">
    <location>
        <begin position="16"/>
        <end position="124"/>
    </location>
</feature>
<dbReference type="InterPro" id="IPR023393">
    <property type="entry name" value="START-like_dom_sf"/>
</dbReference>
<evidence type="ECO:0000256" key="1">
    <source>
        <dbReference type="ARBA" id="ARBA00006817"/>
    </source>
</evidence>
<dbReference type="SUPFAM" id="SSF55961">
    <property type="entry name" value="Bet v1-like"/>
    <property type="match status" value="1"/>
</dbReference>
<reference evidence="3 4" key="1">
    <citation type="submission" date="2018-11" db="EMBL/GenBank/DDBJ databases">
        <title>Novel bacteria species description.</title>
        <authorList>
            <person name="Han J.-H."/>
        </authorList>
    </citation>
    <scope>NUCLEOTIDE SEQUENCE [LARGE SCALE GENOMIC DNA]</scope>
    <source>
        <strain evidence="3 4">KCTC23259</strain>
    </source>
</reference>
<gene>
    <name evidence="3" type="ORF">EGI31_09900</name>
</gene>
<dbReference type="AlphaFoldDB" id="A0AAE3H397"/>
<name>A0AAE3H397_9BACT</name>
<comment type="caution">
    <text evidence="3">The sequence shown here is derived from an EMBL/GenBank/DDBJ whole genome shotgun (WGS) entry which is preliminary data.</text>
</comment>
<keyword evidence="4" id="KW-1185">Reference proteome</keyword>